<evidence type="ECO:0000259" key="1">
    <source>
        <dbReference type="Pfam" id="PF14291"/>
    </source>
</evidence>
<reference evidence="2" key="1">
    <citation type="journal article" date="2023" name="Front. Mar. Sci.">
        <title>A new Merluccius polli reference genome to investigate the effects of global change in West African waters.</title>
        <authorList>
            <person name="Mateo J.L."/>
            <person name="Blanco-Fernandez C."/>
            <person name="Garcia-Vazquez E."/>
            <person name="Machado-Schiaffino G."/>
        </authorList>
    </citation>
    <scope>NUCLEOTIDE SEQUENCE</scope>
    <source>
        <strain evidence="2">C29</strain>
        <tissue evidence="2">Fin</tissue>
    </source>
</reference>
<evidence type="ECO:0000313" key="3">
    <source>
        <dbReference type="Proteomes" id="UP001174136"/>
    </source>
</evidence>
<name>A0AA47MU27_MERPO</name>
<protein>
    <recommendedName>
        <fullName evidence="1">DUF4371 domain-containing protein</fullName>
    </recommendedName>
</protein>
<keyword evidence="3" id="KW-1185">Reference proteome</keyword>
<dbReference type="InterPro" id="IPR025398">
    <property type="entry name" value="DUF4371"/>
</dbReference>
<dbReference type="EMBL" id="JAOPHQ010002632">
    <property type="protein sequence ID" value="KAK0146072.1"/>
    <property type="molecule type" value="Genomic_DNA"/>
</dbReference>
<proteinExistence type="predicted"/>
<accession>A0AA47MU27</accession>
<dbReference type="PANTHER" id="PTHR45749:SF21">
    <property type="entry name" value="DUF4371 DOMAIN-CONTAINING PROTEIN"/>
    <property type="match status" value="1"/>
</dbReference>
<evidence type="ECO:0000313" key="2">
    <source>
        <dbReference type="EMBL" id="KAK0146072.1"/>
    </source>
</evidence>
<dbReference type="AlphaFoldDB" id="A0AA47MU27"/>
<organism evidence="2 3">
    <name type="scientific">Merluccius polli</name>
    <name type="common">Benguela hake</name>
    <name type="synonym">Merluccius cadenati</name>
    <dbReference type="NCBI Taxonomy" id="89951"/>
    <lineage>
        <taxon>Eukaryota</taxon>
        <taxon>Metazoa</taxon>
        <taxon>Chordata</taxon>
        <taxon>Craniata</taxon>
        <taxon>Vertebrata</taxon>
        <taxon>Euteleostomi</taxon>
        <taxon>Actinopterygii</taxon>
        <taxon>Neopterygii</taxon>
        <taxon>Teleostei</taxon>
        <taxon>Neoteleostei</taxon>
        <taxon>Acanthomorphata</taxon>
        <taxon>Zeiogadaria</taxon>
        <taxon>Gadariae</taxon>
        <taxon>Gadiformes</taxon>
        <taxon>Gadoidei</taxon>
        <taxon>Merlucciidae</taxon>
        <taxon>Merluccius</taxon>
    </lineage>
</organism>
<gene>
    <name evidence="2" type="ORF">N1851_014666</name>
</gene>
<dbReference type="Pfam" id="PF14291">
    <property type="entry name" value="DUF4371"/>
    <property type="match status" value="1"/>
</dbReference>
<feature type="domain" description="DUF4371" evidence="1">
    <location>
        <begin position="5"/>
        <end position="101"/>
    </location>
</feature>
<dbReference type="Proteomes" id="UP001174136">
    <property type="component" value="Unassembled WGS sequence"/>
</dbReference>
<comment type="caution">
    <text evidence="2">The sequence shown here is derived from an EMBL/GenBank/DDBJ whole genome shotgun (WGS) entry which is preliminary data.</text>
</comment>
<sequence>MEDGGSGQFMSLLDFNIRKDPQLAEIVKTIPKNATYTSHDTQNELISVMSNIVTEAIVKEIGGLWYILKVDGTRDPNGTENVSIVIRFFNQDTLAITERLLVMSTRDSGDAQTLSSCDFPHI</sequence>
<dbReference type="PANTHER" id="PTHR45749">
    <property type="match status" value="1"/>
</dbReference>